<dbReference type="Proteomes" id="UP000073492">
    <property type="component" value="Unassembled WGS sequence"/>
</dbReference>
<dbReference type="STRING" id="113226.A0A139IM45"/>
<dbReference type="OrthoDB" id="5418867at2759"/>
<dbReference type="EMBL" id="LFZO01000054">
    <property type="protein sequence ID" value="KXT15632.1"/>
    <property type="molecule type" value="Genomic_DNA"/>
</dbReference>
<proteinExistence type="predicted"/>
<dbReference type="AlphaFoldDB" id="A0A139IM45"/>
<keyword evidence="3" id="KW-1185">Reference proteome</keyword>
<accession>A0A139IM45</accession>
<gene>
    <name evidence="2" type="ORF">AC579_5853</name>
</gene>
<evidence type="ECO:0000256" key="1">
    <source>
        <dbReference type="SAM" id="MobiDB-lite"/>
    </source>
</evidence>
<feature type="region of interest" description="Disordered" evidence="1">
    <location>
        <begin position="154"/>
        <end position="206"/>
    </location>
</feature>
<sequence>MPVFASPNSIAAACQMACVSFRIHLSSRESHFHMTISPPSHSLRRCNNLTWATKTSLASAAFAFTSTQPTSFHLLIILLAHTTCSPIPQRSTHTHRPPAMPMDWNPATEAKLISAIFQVCDIKITSAEYAQLAKIMGPECTPKAVTHRVTKFKLGGGEDSGVEMQKKKSTKKKGKAAAKEEEEETPKVNASKKRTSQGKMKNDAGEVLLDEKDIEFGEDVGEGFRKKRIVEAVAEEDDDDDDGLL</sequence>
<evidence type="ECO:0000313" key="2">
    <source>
        <dbReference type="EMBL" id="KXT15632.1"/>
    </source>
</evidence>
<evidence type="ECO:0000313" key="3">
    <source>
        <dbReference type="Proteomes" id="UP000073492"/>
    </source>
</evidence>
<comment type="caution">
    <text evidence="2">The sequence shown here is derived from an EMBL/GenBank/DDBJ whole genome shotgun (WGS) entry which is preliminary data.</text>
</comment>
<reference evidence="2 3" key="1">
    <citation type="submission" date="2015-07" db="EMBL/GenBank/DDBJ databases">
        <title>Comparative genomics of the Sigatoka disease complex on banana suggests a link between parallel evolutionary changes in Pseudocercospora fijiensis and Pseudocercospora eumusae and increased virulence on the banana host.</title>
        <authorList>
            <person name="Chang T.-C."/>
            <person name="Salvucci A."/>
            <person name="Crous P.W."/>
            <person name="Stergiopoulos I."/>
        </authorList>
    </citation>
    <scope>NUCLEOTIDE SEQUENCE [LARGE SCALE GENOMIC DNA]</scope>
    <source>
        <strain evidence="2 3">CBS 116634</strain>
    </source>
</reference>
<name>A0A139IM45_9PEZI</name>
<protein>
    <submittedName>
        <fullName evidence="2">Uncharacterized protein</fullName>
    </submittedName>
</protein>
<organism evidence="2 3">
    <name type="scientific">Pseudocercospora musae</name>
    <dbReference type="NCBI Taxonomy" id="113226"/>
    <lineage>
        <taxon>Eukaryota</taxon>
        <taxon>Fungi</taxon>
        <taxon>Dikarya</taxon>
        <taxon>Ascomycota</taxon>
        <taxon>Pezizomycotina</taxon>
        <taxon>Dothideomycetes</taxon>
        <taxon>Dothideomycetidae</taxon>
        <taxon>Mycosphaerellales</taxon>
        <taxon>Mycosphaerellaceae</taxon>
        <taxon>Pseudocercospora</taxon>
    </lineage>
</organism>
<feature type="compositionally biased region" description="Basic residues" evidence="1">
    <location>
        <begin position="167"/>
        <end position="176"/>
    </location>
</feature>